<dbReference type="PANTHER" id="PTHR23011">
    <property type="entry name" value="CYCLIC NUCLEOTIDE-BINDING DOMAIN CONTAINING PROTEIN"/>
    <property type="match status" value="1"/>
</dbReference>
<feature type="domain" description="Cyclic nucleotide-binding" evidence="1">
    <location>
        <begin position="16"/>
        <end position="122"/>
    </location>
</feature>
<dbReference type="Proteomes" id="UP001193081">
    <property type="component" value="Unassembled WGS sequence"/>
</dbReference>
<gene>
    <name evidence="2" type="ORF">EYB53_008285</name>
</gene>
<dbReference type="EMBL" id="SIJK02000011">
    <property type="protein sequence ID" value="MBP1465700.1"/>
    <property type="molecule type" value="Genomic_DNA"/>
</dbReference>
<dbReference type="PANTHER" id="PTHR23011:SF28">
    <property type="entry name" value="CYCLIC NUCLEOTIDE-BINDING DOMAIN CONTAINING PROTEIN"/>
    <property type="match status" value="1"/>
</dbReference>
<sequence length="166" mass="18253">MSTGQSVLDHLRRIEIFQGLTDVELLHVAAVCKVRRLADGADVFREGDAGDEMMIILAGCVRVALTTRQPDGTVTPNTINMLYTGQSFGEMVLLGGATRSATVTCVEATTLLVLTEHDFAQICERNPRIGYLVMRNIAADLAYKLRSSNLLLRGNIRWQHGELGKH</sequence>
<proteinExistence type="predicted"/>
<dbReference type="SMART" id="SM00100">
    <property type="entry name" value="cNMP"/>
    <property type="match status" value="1"/>
</dbReference>
<dbReference type="InterPro" id="IPR018490">
    <property type="entry name" value="cNMP-bd_dom_sf"/>
</dbReference>
<comment type="caution">
    <text evidence="2">The sequence shown here is derived from an EMBL/GenBank/DDBJ whole genome shotgun (WGS) entry which is preliminary data.</text>
</comment>
<protein>
    <submittedName>
        <fullName evidence="2">Cyclic nucleotide-binding domain-containing protein</fullName>
    </submittedName>
</protein>
<reference evidence="2 3" key="1">
    <citation type="submission" date="2021-03" db="EMBL/GenBank/DDBJ databases">
        <authorList>
            <person name="Grouzdev D.S."/>
        </authorList>
    </citation>
    <scope>NUCLEOTIDE SEQUENCE [LARGE SCALE GENOMIC DNA]</scope>
    <source>
        <strain evidence="2 3">M50-1</strain>
    </source>
</reference>
<dbReference type="SUPFAM" id="SSF51206">
    <property type="entry name" value="cAMP-binding domain-like"/>
    <property type="match status" value="1"/>
</dbReference>
<dbReference type="Pfam" id="PF00027">
    <property type="entry name" value="cNMP_binding"/>
    <property type="match status" value="1"/>
</dbReference>
<dbReference type="InterPro" id="IPR014710">
    <property type="entry name" value="RmlC-like_jellyroll"/>
</dbReference>
<dbReference type="RefSeq" id="WP_135477732.1">
    <property type="nucleotide sequence ID" value="NZ_SIJK02000011.1"/>
</dbReference>
<dbReference type="PROSITE" id="PS50042">
    <property type="entry name" value="CNMP_BINDING_3"/>
    <property type="match status" value="1"/>
</dbReference>
<evidence type="ECO:0000313" key="2">
    <source>
        <dbReference type="EMBL" id="MBP1465700.1"/>
    </source>
</evidence>
<organism evidence="2 3">
    <name type="scientific">Candidatus Chloroploca mongolica</name>
    <dbReference type="NCBI Taxonomy" id="2528176"/>
    <lineage>
        <taxon>Bacteria</taxon>
        <taxon>Bacillati</taxon>
        <taxon>Chloroflexota</taxon>
        <taxon>Chloroflexia</taxon>
        <taxon>Chloroflexales</taxon>
        <taxon>Chloroflexineae</taxon>
        <taxon>Oscillochloridaceae</taxon>
        <taxon>Candidatus Chloroploca</taxon>
    </lineage>
</organism>
<keyword evidence="3" id="KW-1185">Reference proteome</keyword>
<dbReference type="CDD" id="cd00038">
    <property type="entry name" value="CAP_ED"/>
    <property type="match status" value="1"/>
</dbReference>
<evidence type="ECO:0000313" key="3">
    <source>
        <dbReference type="Proteomes" id="UP001193081"/>
    </source>
</evidence>
<accession>A0ABS4D8E3</accession>
<name>A0ABS4D8E3_9CHLR</name>
<dbReference type="Gene3D" id="2.60.120.10">
    <property type="entry name" value="Jelly Rolls"/>
    <property type="match status" value="1"/>
</dbReference>
<evidence type="ECO:0000259" key="1">
    <source>
        <dbReference type="PROSITE" id="PS50042"/>
    </source>
</evidence>
<dbReference type="InterPro" id="IPR000595">
    <property type="entry name" value="cNMP-bd_dom"/>
</dbReference>